<comment type="caution">
    <text evidence="2">The sequence shown here is derived from an EMBL/GenBank/DDBJ whole genome shotgun (WGS) entry which is preliminary data.</text>
</comment>
<evidence type="ECO:0000313" key="2">
    <source>
        <dbReference type="EMBL" id="NYI71553.1"/>
    </source>
</evidence>
<name>A0A7Z0ILF9_9ACTN</name>
<organism evidence="2 3">
    <name type="scientific">Naumannella cuiyingiana</name>
    <dbReference type="NCBI Taxonomy" id="1347891"/>
    <lineage>
        <taxon>Bacteria</taxon>
        <taxon>Bacillati</taxon>
        <taxon>Actinomycetota</taxon>
        <taxon>Actinomycetes</taxon>
        <taxon>Propionibacteriales</taxon>
        <taxon>Propionibacteriaceae</taxon>
        <taxon>Naumannella</taxon>
    </lineage>
</organism>
<gene>
    <name evidence="2" type="ORF">GGQ54_002113</name>
</gene>
<dbReference type="Proteomes" id="UP000527616">
    <property type="component" value="Unassembled WGS sequence"/>
</dbReference>
<feature type="region of interest" description="Disordered" evidence="1">
    <location>
        <begin position="172"/>
        <end position="209"/>
    </location>
</feature>
<sequence>MNEELPASRVIGRGFGSCSQRLAILEAVARSAGIPTRARGFVVRGEFWRPRFRVPRVLMPREVLLCWPDFCIDDQWVTCGEIFRGPEDPCETPAFTNSGPETLFEAIRNRQVSWTKPGTGSATGDLSAWVIRDLGTFPSRDALWQAHNQTFDGVVLPIVDAALILGSRAAGWARRAPSPGSRGRRHPVSPTAPRHPARAGCCPPPEGPG</sequence>
<dbReference type="AlphaFoldDB" id="A0A7Z0ILF9"/>
<evidence type="ECO:0008006" key="4">
    <source>
        <dbReference type="Google" id="ProtNLM"/>
    </source>
</evidence>
<evidence type="ECO:0000256" key="1">
    <source>
        <dbReference type="SAM" id="MobiDB-lite"/>
    </source>
</evidence>
<protein>
    <recommendedName>
        <fullName evidence="4">Transglutaminase-like domain-containing protein</fullName>
    </recommendedName>
</protein>
<evidence type="ECO:0000313" key="3">
    <source>
        <dbReference type="Proteomes" id="UP000527616"/>
    </source>
</evidence>
<accession>A0A7Z0ILF9</accession>
<reference evidence="2 3" key="1">
    <citation type="submission" date="2020-07" db="EMBL/GenBank/DDBJ databases">
        <title>Sequencing the genomes of 1000 actinobacteria strains.</title>
        <authorList>
            <person name="Klenk H.-P."/>
        </authorList>
    </citation>
    <scope>NUCLEOTIDE SEQUENCE [LARGE SCALE GENOMIC DNA]</scope>
    <source>
        <strain evidence="2 3">DSM 103164</strain>
    </source>
</reference>
<proteinExistence type="predicted"/>
<dbReference type="EMBL" id="JACBZS010000001">
    <property type="protein sequence ID" value="NYI71553.1"/>
    <property type="molecule type" value="Genomic_DNA"/>
</dbReference>
<keyword evidence="3" id="KW-1185">Reference proteome</keyword>